<proteinExistence type="predicted"/>
<evidence type="ECO:0000313" key="7">
    <source>
        <dbReference type="Proteomes" id="UP000193467"/>
    </source>
</evidence>
<name>A0A1Y2FU52_9BASI</name>
<evidence type="ECO:0000256" key="4">
    <source>
        <dbReference type="PROSITE-ProRule" id="PRU00134"/>
    </source>
</evidence>
<accession>A0A1Y2FU52</accession>
<evidence type="ECO:0000259" key="5">
    <source>
        <dbReference type="PROSITE" id="PS50865"/>
    </source>
</evidence>
<dbReference type="AlphaFoldDB" id="A0A1Y2FU52"/>
<feature type="domain" description="MYND-type" evidence="5">
    <location>
        <begin position="16"/>
        <end position="56"/>
    </location>
</feature>
<keyword evidence="3" id="KW-0862">Zinc</keyword>
<organism evidence="6 7">
    <name type="scientific">Leucosporidium creatinivorum</name>
    <dbReference type="NCBI Taxonomy" id="106004"/>
    <lineage>
        <taxon>Eukaryota</taxon>
        <taxon>Fungi</taxon>
        <taxon>Dikarya</taxon>
        <taxon>Basidiomycota</taxon>
        <taxon>Pucciniomycotina</taxon>
        <taxon>Microbotryomycetes</taxon>
        <taxon>Leucosporidiales</taxon>
        <taxon>Leucosporidium</taxon>
    </lineage>
</organism>
<dbReference type="GO" id="GO:0008270">
    <property type="term" value="F:zinc ion binding"/>
    <property type="evidence" value="ECO:0007669"/>
    <property type="project" value="UniProtKB-KW"/>
</dbReference>
<reference evidence="6 7" key="1">
    <citation type="submission" date="2016-07" db="EMBL/GenBank/DDBJ databases">
        <title>Pervasive Adenine N6-methylation of Active Genes in Fungi.</title>
        <authorList>
            <consortium name="DOE Joint Genome Institute"/>
            <person name="Mondo S.J."/>
            <person name="Dannebaum R.O."/>
            <person name="Kuo R.C."/>
            <person name="Labutti K."/>
            <person name="Haridas S."/>
            <person name="Kuo A."/>
            <person name="Salamov A."/>
            <person name="Ahrendt S.R."/>
            <person name="Lipzen A."/>
            <person name="Sullivan W."/>
            <person name="Andreopoulos W.B."/>
            <person name="Clum A."/>
            <person name="Lindquist E."/>
            <person name="Daum C."/>
            <person name="Ramamoorthy G.K."/>
            <person name="Gryganskyi A."/>
            <person name="Culley D."/>
            <person name="Magnuson J.K."/>
            <person name="James T.Y."/>
            <person name="O'Malley M.A."/>
            <person name="Stajich J.E."/>
            <person name="Spatafora J.W."/>
            <person name="Visel A."/>
            <person name="Grigoriev I.V."/>
        </authorList>
    </citation>
    <scope>NUCLEOTIDE SEQUENCE [LARGE SCALE GENOMIC DNA]</scope>
    <source>
        <strain evidence="6 7">62-1032</strain>
    </source>
</reference>
<dbReference type="SUPFAM" id="SSF144232">
    <property type="entry name" value="HIT/MYND zinc finger-like"/>
    <property type="match status" value="1"/>
</dbReference>
<protein>
    <recommendedName>
        <fullName evidence="5">MYND-type domain-containing protein</fullName>
    </recommendedName>
</protein>
<dbReference type="PROSITE" id="PS50865">
    <property type="entry name" value="ZF_MYND_2"/>
    <property type="match status" value="1"/>
</dbReference>
<dbReference type="Gene3D" id="6.10.140.2220">
    <property type="match status" value="1"/>
</dbReference>
<gene>
    <name evidence="6" type="ORF">BCR35DRAFT_338793</name>
</gene>
<evidence type="ECO:0000256" key="1">
    <source>
        <dbReference type="ARBA" id="ARBA00022723"/>
    </source>
</evidence>
<dbReference type="EMBL" id="MCGR01000013">
    <property type="protein sequence ID" value="ORY87479.1"/>
    <property type="molecule type" value="Genomic_DNA"/>
</dbReference>
<dbReference type="Pfam" id="PF01753">
    <property type="entry name" value="zf-MYND"/>
    <property type="match status" value="1"/>
</dbReference>
<dbReference type="InterPro" id="IPR002893">
    <property type="entry name" value="Znf_MYND"/>
</dbReference>
<evidence type="ECO:0000256" key="3">
    <source>
        <dbReference type="ARBA" id="ARBA00022833"/>
    </source>
</evidence>
<keyword evidence="7" id="KW-1185">Reference proteome</keyword>
<keyword evidence="1" id="KW-0479">Metal-binding</keyword>
<dbReference type="Proteomes" id="UP000193467">
    <property type="component" value="Unassembled WGS sequence"/>
</dbReference>
<evidence type="ECO:0000256" key="2">
    <source>
        <dbReference type="ARBA" id="ARBA00022771"/>
    </source>
</evidence>
<dbReference type="InParanoid" id="A0A1Y2FU52"/>
<dbReference type="OrthoDB" id="265717at2759"/>
<sequence>MTDSSSSFDPEVVDCCSSCEKRLKKDSRLLCSGCRVAFYCSKECQVRDWSLHKSSCRAKQRGLRAFDETALSNPSTAYMVKDLDTYSEQITSYISLLAFRSAFHLGQTPDLTTSHVLLLDFDYDPAPDELRQRFSLVEGRAAPFAEVLARTSDPTTRADYVRAFKRAADRAADGGRSLTEEEKRWQYGMFQTSARNIKTGESCLMIEAGFSMDIKTYPVPFTEMDLNEQWSATLKRALSEPPRDVTELIILDWTESMGHKRTLQILSDLVSKYESGEVGNLVEKALLHPGGEFIRPQRRL</sequence>
<evidence type="ECO:0000313" key="6">
    <source>
        <dbReference type="EMBL" id="ORY87479.1"/>
    </source>
</evidence>
<keyword evidence="2 4" id="KW-0863">Zinc-finger</keyword>
<comment type="caution">
    <text evidence="6">The sequence shown here is derived from an EMBL/GenBank/DDBJ whole genome shotgun (WGS) entry which is preliminary data.</text>
</comment>